<dbReference type="Pfam" id="PF13442">
    <property type="entry name" value="Cytochrome_CBB3"/>
    <property type="match status" value="1"/>
</dbReference>
<comment type="subcellular location">
    <subcellularLocation>
        <location evidence="1">Cell membrane</location>
    </subcellularLocation>
</comment>
<dbReference type="InterPro" id="IPR036909">
    <property type="entry name" value="Cyt_c-like_dom_sf"/>
</dbReference>
<dbReference type="InterPro" id="IPR009056">
    <property type="entry name" value="Cyt_c-like_dom"/>
</dbReference>
<keyword evidence="4 9" id="KW-0479">Metal-binding</keyword>
<feature type="domain" description="Cytochrome c" evidence="11">
    <location>
        <begin position="29"/>
        <end position="132"/>
    </location>
</feature>
<sequence>MNMASGLMKIGFAAFTFTFSLSVFAVNPAEIKKGEYLARVGDCISCHTAPHGKAFAGGLPMLTPVGAIYTTNITPDAETGIGKYTESDFAKALRRGVAKDGHHLYPAMPYPSYAKVSDADIHALYVYFMHGVKPVRQANRANEIPWPLNYRFPLAIWNSLFLDKHGYQPDASKDASWNRGAYLVQGLGHCGACHTPRGFAYQEKGLTHASDQFLSGETLEGWSATNLRGDHNTGLGRWSEADILVYLKSGANQHSSAFGTMTTVINNSTEGMTIQDLTGIASYLKTIKGTNDKGQTTYKYNSGATLAQFKSLTTYPGARLYQQYCAACHGQEGKGVAPYLSPLAGNPAVMDPDPSSLINVILNGSPQLKPQGVAAPFNMPKFRHTLNDTEVAQLVSFMQSAWNHNLKPTSAKAVADIRKLPASAHE</sequence>
<feature type="signal peptide" evidence="10">
    <location>
        <begin position="1"/>
        <end position="25"/>
    </location>
</feature>
<keyword evidence="13" id="KW-1185">Reference proteome</keyword>
<dbReference type="EMBL" id="JBHTJW010000002">
    <property type="protein sequence ID" value="MFD0928685.1"/>
    <property type="molecule type" value="Genomic_DNA"/>
</dbReference>
<keyword evidence="5 10" id="KW-0732">Signal</keyword>
<dbReference type="SUPFAM" id="SSF46626">
    <property type="entry name" value="Cytochrome c"/>
    <property type="match status" value="3"/>
</dbReference>
<dbReference type="InterPro" id="IPR014353">
    <property type="entry name" value="Membr-bd_ADH_cyt_c"/>
</dbReference>
<dbReference type="Gene3D" id="1.10.760.10">
    <property type="entry name" value="Cytochrome c-like domain"/>
    <property type="match status" value="2"/>
</dbReference>
<evidence type="ECO:0000256" key="10">
    <source>
        <dbReference type="SAM" id="SignalP"/>
    </source>
</evidence>
<evidence type="ECO:0000256" key="3">
    <source>
        <dbReference type="ARBA" id="ARBA00022617"/>
    </source>
</evidence>
<evidence type="ECO:0000256" key="4">
    <source>
        <dbReference type="ARBA" id="ARBA00022723"/>
    </source>
</evidence>
<dbReference type="PANTHER" id="PTHR35008:SF8">
    <property type="entry name" value="ALCOHOL DEHYDROGENASE CYTOCHROME C SUBUNIT"/>
    <property type="match status" value="1"/>
</dbReference>
<keyword evidence="7 9" id="KW-0408">Iron</keyword>
<evidence type="ECO:0000256" key="6">
    <source>
        <dbReference type="ARBA" id="ARBA00022737"/>
    </source>
</evidence>
<gene>
    <name evidence="12" type="ORF">ACFQ1T_02720</name>
</gene>
<dbReference type="Proteomes" id="UP001597106">
    <property type="component" value="Unassembled WGS sequence"/>
</dbReference>
<accession>A0ABW3GHX8</accession>
<keyword evidence="8" id="KW-0472">Membrane</keyword>
<evidence type="ECO:0000256" key="8">
    <source>
        <dbReference type="ARBA" id="ARBA00023136"/>
    </source>
</evidence>
<keyword evidence="6" id="KW-0677">Repeat</keyword>
<feature type="domain" description="Cytochrome c" evidence="11">
    <location>
        <begin position="312"/>
        <end position="402"/>
    </location>
</feature>
<proteinExistence type="predicted"/>
<protein>
    <submittedName>
        <fullName evidence="12">C-type cytochrome</fullName>
    </submittedName>
</protein>
<dbReference type="RefSeq" id="WP_379073814.1">
    <property type="nucleotide sequence ID" value="NZ_JBHTJW010000002.1"/>
</dbReference>
<organism evidence="12 13">
    <name type="scientific">Methylophilus glucosoxydans</name>
    <dbReference type="NCBI Taxonomy" id="752553"/>
    <lineage>
        <taxon>Bacteria</taxon>
        <taxon>Pseudomonadati</taxon>
        <taxon>Pseudomonadota</taxon>
        <taxon>Betaproteobacteria</taxon>
        <taxon>Nitrosomonadales</taxon>
        <taxon>Methylophilaceae</taxon>
        <taxon>Methylophilus</taxon>
    </lineage>
</organism>
<reference evidence="13" key="1">
    <citation type="journal article" date="2019" name="Int. J. Syst. Evol. Microbiol.">
        <title>The Global Catalogue of Microorganisms (GCM) 10K type strain sequencing project: providing services to taxonomists for standard genome sequencing and annotation.</title>
        <authorList>
            <consortium name="The Broad Institute Genomics Platform"/>
            <consortium name="The Broad Institute Genome Sequencing Center for Infectious Disease"/>
            <person name="Wu L."/>
            <person name="Ma J."/>
        </authorList>
    </citation>
    <scope>NUCLEOTIDE SEQUENCE [LARGE SCALE GENOMIC DNA]</scope>
    <source>
        <strain evidence="13">CCUG 59685</strain>
    </source>
</reference>
<evidence type="ECO:0000313" key="12">
    <source>
        <dbReference type="EMBL" id="MFD0928685.1"/>
    </source>
</evidence>
<dbReference type="InterPro" id="IPR051459">
    <property type="entry name" value="Cytochrome_c-type_DH"/>
</dbReference>
<dbReference type="Pfam" id="PF00034">
    <property type="entry name" value="Cytochrom_C"/>
    <property type="match status" value="1"/>
</dbReference>
<evidence type="ECO:0000256" key="1">
    <source>
        <dbReference type="ARBA" id="ARBA00004236"/>
    </source>
</evidence>
<name>A0ABW3GHX8_9PROT</name>
<dbReference type="PIRSF" id="PIRSF000018">
    <property type="entry name" value="Mb_ADH_cyt_c"/>
    <property type="match status" value="1"/>
</dbReference>
<evidence type="ECO:0000256" key="2">
    <source>
        <dbReference type="ARBA" id="ARBA00022475"/>
    </source>
</evidence>
<evidence type="ECO:0000313" key="13">
    <source>
        <dbReference type="Proteomes" id="UP001597106"/>
    </source>
</evidence>
<comment type="caution">
    <text evidence="12">The sequence shown here is derived from an EMBL/GenBank/DDBJ whole genome shotgun (WGS) entry which is preliminary data.</text>
</comment>
<keyword evidence="2" id="KW-1003">Cell membrane</keyword>
<dbReference type="PANTHER" id="PTHR35008">
    <property type="entry name" value="BLL4482 PROTEIN-RELATED"/>
    <property type="match status" value="1"/>
</dbReference>
<evidence type="ECO:0000256" key="9">
    <source>
        <dbReference type="PROSITE-ProRule" id="PRU00433"/>
    </source>
</evidence>
<dbReference type="PROSITE" id="PS51007">
    <property type="entry name" value="CYTC"/>
    <property type="match status" value="3"/>
</dbReference>
<evidence type="ECO:0000256" key="7">
    <source>
        <dbReference type="ARBA" id="ARBA00023004"/>
    </source>
</evidence>
<evidence type="ECO:0000259" key="11">
    <source>
        <dbReference type="PROSITE" id="PS51007"/>
    </source>
</evidence>
<feature type="domain" description="Cytochrome c" evidence="11">
    <location>
        <begin position="175"/>
        <end position="288"/>
    </location>
</feature>
<evidence type="ECO:0000256" key="5">
    <source>
        <dbReference type="ARBA" id="ARBA00022729"/>
    </source>
</evidence>
<feature type="chain" id="PRO_5046911904" evidence="10">
    <location>
        <begin position="26"/>
        <end position="426"/>
    </location>
</feature>
<keyword evidence="3 9" id="KW-0349">Heme</keyword>